<dbReference type="EMBL" id="BAABJQ010000013">
    <property type="protein sequence ID" value="GAA5189804.1"/>
    <property type="molecule type" value="Genomic_DNA"/>
</dbReference>
<dbReference type="InterPro" id="IPR025851">
    <property type="entry name" value="SUKH-4"/>
</dbReference>
<dbReference type="Pfam" id="PF14435">
    <property type="entry name" value="SUKH-4"/>
    <property type="match status" value="1"/>
</dbReference>
<evidence type="ECO:0000313" key="1">
    <source>
        <dbReference type="EMBL" id="GAA5189804.1"/>
    </source>
</evidence>
<protein>
    <recommendedName>
        <fullName evidence="3">SUKH-4 immunity protein</fullName>
    </recommendedName>
</protein>
<reference evidence="2" key="1">
    <citation type="journal article" date="2019" name="Int. J. Syst. Evol. Microbiol.">
        <title>The Global Catalogue of Microorganisms (GCM) 10K type strain sequencing project: providing services to taxonomists for standard genome sequencing and annotation.</title>
        <authorList>
            <consortium name="The Broad Institute Genomics Platform"/>
            <consortium name="The Broad Institute Genome Sequencing Center for Infectious Disease"/>
            <person name="Wu L."/>
            <person name="Ma J."/>
        </authorList>
    </citation>
    <scope>NUCLEOTIDE SEQUENCE [LARGE SCALE GENOMIC DNA]</scope>
    <source>
        <strain evidence="2">JCM 18304</strain>
    </source>
</reference>
<name>A0ABP9S0G8_9ACTN</name>
<sequence>MLVSVDWRAIAADVPAGSLLRIRADQAARIWSDGADARFAAEFGIPYSDGLFRMLAGVADRDPGAPEPAYVEGADPVPFDGPHGPLLQLGLVYGAELYVCLPDGTIWVADPDSEHELELIHRDLSSLSYLLYVIKAEKPRPEERPTPNDWADVEDLIREAITPWDDLPFGGEGRFWDRYLDSYPML</sequence>
<dbReference type="RefSeq" id="WP_345632227.1">
    <property type="nucleotide sequence ID" value="NZ_BAABJQ010000013.1"/>
</dbReference>
<gene>
    <name evidence="1" type="ORF">GCM10023322_43340</name>
</gene>
<dbReference type="Proteomes" id="UP001501570">
    <property type="component" value="Unassembled WGS sequence"/>
</dbReference>
<evidence type="ECO:0008006" key="3">
    <source>
        <dbReference type="Google" id="ProtNLM"/>
    </source>
</evidence>
<proteinExistence type="predicted"/>
<keyword evidence="2" id="KW-1185">Reference proteome</keyword>
<organism evidence="1 2">
    <name type="scientific">Rugosimonospora acidiphila</name>
    <dbReference type="NCBI Taxonomy" id="556531"/>
    <lineage>
        <taxon>Bacteria</taxon>
        <taxon>Bacillati</taxon>
        <taxon>Actinomycetota</taxon>
        <taxon>Actinomycetes</taxon>
        <taxon>Micromonosporales</taxon>
        <taxon>Micromonosporaceae</taxon>
        <taxon>Rugosimonospora</taxon>
    </lineage>
</organism>
<comment type="caution">
    <text evidence="1">The sequence shown here is derived from an EMBL/GenBank/DDBJ whole genome shotgun (WGS) entry which is preliminary data.</text>
</comment>
<evidence type="ECO:0000313" key="2">
    <source>
        <dbReference type="Proteomes" id="UP001501570"/>
    </source>
</evidence>
<accession>A0ABP9S0G8</accession>